<name>A0A8H7ZZ45_9FUNG</name>
<comment type="caution">
    <text evidence="1">The sequence shown here is derived from an EMBL/GenBank/DDBJ whole genome shotgun (WGS) entry which is preliminary data.</text>
</comment>
<evidence type="ECO:0000313" key="2">
    <source>
        <dbReference type="Proteomes" id="UP000673691"/>
    </source>
</evidence>
<dbReference type="Proteomes" id="UP000673691">
    <property type="component" value="Unassembled WGS sequence"/>
</dbReference>
<accession>A0A8H7ZZ45</accession>
<gene>
    <name evidence="1" type="ORF">BJ554DRAFT_5860</name>
</gene>
<dbReference type="AlphaFoldDB" id="A0A8H7ZZ45"/>
<protein>
    <submittedName>
        <fullName evidence="1">Uncharacterized protein</fullName>
    </submittedName>
</protein>
<evidence type="ECO:0000313" key="1">
    <source>
        <dbReference type="EMBL" id="KAG5461882.1"/>
    </source>
</evidence>
<reference evidence="1 2" key="1">
    <citation type="journal article" name="Sci. Rep.">
        <title>Genome-scale phylogenetic analyses confirm Olpidium as the closest living zoosporic fungus to the non-flagellated, terrestrial fungi.</title>
        <authorList>
            <person name="Chang Y."/>
            <person name="Rochon D."/>
            <person name="Sekimoto S."/>
            <person name="Wang Y."/>
            <person name="Chovatia M."/>
            <person name="Sandor L."/>
            <person name="Salamov A."/>
            <person name="Grigoriev I.V."/>
            <person name="Stajich J.E."/>
            <person name="Spatafora J.W."/>
        </authorList>
    </citation>
    <scope>NUCLEOTIDE SEQUENCE [LARGE SCALE GENOMIC DNA]</scope>
    <source>
        <strain evidence="1">S191</strain>
    </source>
</reference>
<keyword evidence="2" id="KW-1185">Reference proteome</keyword>
<sequence length="72" mass="7601">MDVCDSISFGSADHAFLSPGASARQNIMAVLYPSLADCQARQNRIAVVQANVDTDISVNNHPVDVGAVRITS</sequence>
<proteinExistence type="predicted"/>
<dbReference type="EMBL" id="JAEFCI010002976">
    <property type="protein sequence ID" value="KAG5461882.1"/>
    <property type="molecule type" value="Genomic_DNA"/>
</dbReference>
<organism evidence="1 2">
    <name type="scientific">Olpidium bornovanus</name>
    <dbReference type="NCBI Taxonomy" id="278681"/>
    <lineage>
        <taxon>Eukaryota</taxon>
        <taxon>Fungi</taxon>
        <taxon>Fungi incertae sedis</taxon>
        <taxon>Olpidiomycota</taxon>
        <taxon>Olpidiomycotina</taxon>
        <taxon>Olpidiomycetes</taxon>
        <taxon>Olpidiales</taxon>
        <taxon>Olpidiaceae</taxon>
        <taxon>Olpidium</taxon>
    </lineage>
</organism>